<evidence type="ECO:0000313" key="3">
    <source>
        <dbReference type="EMBL" id="OWK16389.1"/>
    </source>
</evidence>
<name>A0A212DDT8_CEREH</name>
<dbReference type="Pfam" id="PF01352">
    <property type="entry name" value="KRAB"/>
    <property type="match status" value="1"/>
</dbReference>
<gene>
    <name evidence="3" type="ORF">Celaphus_00004579</name>
</gene>
<evidence type="ECO:0000313" key="4">
    <source>
        <dbReference type="Proteomes" id="UP000242450"/>
    </source>
</evidence>
<dbReference type="InterPro" id="IPR050169">
    <property type="entry name" value="Krueppel_C2H2_ZnF"/>
</dbReference>
<dbReference type="PANTHER" id="PTHR23232:SF142">
    <property type="entry name" value="GASTRULA ZINC FINGER PROTEIN XLCGF57.1-LIKE-RELATED"/>
    <property type="match status" value="1"/>
</dbReference>
<organism evidence="3 4">
    <name type="scientific">Cervus elaphus hippelaphus</name>
    <name type="common">European red deer</name>
    <dbReference type="NCBI Taxonomy" id="46360"/>
    <lineage>
        <taxon>Eukaryota</taxon>
        <taxon>Metazoa</taxon>
        <taxon>Chordata</taxon>
        <taxon>Craniata</taxon>
        <taxon>Vertebrata</taxon>
        <taxon>Euteleostomi</taxon>
        <taxon>Mammalia</taxon>
        <taxon>Eutheria</taxon>
        <taxon>Laurasiatheria</taxon>
        <taxon>Artiodactyla</taxon>
        <taxon>Ruminantia</taxon>
        <taxon>Pecora</taxon>
        <taxon>Cervidae</taxon>
        <taxon>Cervinae</taxon>
        <taxon>Cervus</taxon>
    </lineage>
</organism>
<feature type="non-terminal residue" evidence="3">
    <location>
        <position position="1"/>
    </location>
</feature>
<dbReference type="Gene3D" id="6.10.140.140">
    <property type="match status" value="1"/>
</dbReference>
<dbReference type="PROSITE" id="PS50805">
    <property type="entry name" value="KRAB"/>
    <property type="match status" value="1"/>
</dbReference>
<dbReference type="AlphaFoldDB" id="A0A212DDT8"/>
<dbReference type="OrthoDB" id="9411774at2759"/>
<dbReference type="GO" id="GO:0006355">
    <property type="term" value="P:regulation of DNA-templated transcription"/>
    <property type="evidence" value="ECO:0007669"/>
    <property type="project" value="InterPro"/>
</dbReference>
<dbReference type="EMBL" id="MKHE01000004">
    <property type="protein sequence ID" value="OWK16389.1"/>
    <property type="molecule type" value="Genomic_DNA"/>
</dbReference>
<dbReference type="CDD" id="cd07765">
    <property type="entry name" value="KRAB_A-box"/>
    <property type="match status" value="1"/>
</dbReference>
<evidence type="ECO:0000259" key="2">
    <source>
        <dbReference type="PROSITE" id="PS50805"/>
    </source>
</evidence>
<protein>
    <recommendedName>
        <fullName evidence="2">KRAB domain-containing protein</fullName>
    </recommendedName>
</protein>
<feature type="region of interest" description="Disordered" evidence="1">
    <location>
        <begin position="258"/>
        <end position="316"/>
    </location>
</feature>
<feature type="region of interest" description="Disordered" evidence="1">
    <location>
        <begin position="83"/>
        <end position="108"/>
    </location>
</feature>
<dbReference type="InterPro" id="IPR036051">
    <property type="entry name" value="KRAB_dom_sf"/>
</dbReference>
<proteinExistence type="predicted"/>
<evidence type="ECO:0000256" key="1">
    <source>
        <dbReference type="SAM" id="MobiDB-lite"/>
    </source>
</evidence>
<sequence length="316" mass="34790">EALTFKDVAVTFTEEELGLLDLAQRKLYRDSSKPDMISQLEREEKLWTTEIPPQRGGRSGVRCLSLGELSCWQIRHVVSKSTKSQNSVINTQEKSSQSPKQHNSPAGVSAQASMEGSCFVTLIEGHSDIIENQEFPAGRAPNSWSKLCLSGTQNYQRGCQLIPMKNKICMFAPCVDFFACISPHHDDHTVPQREKAQGTRECGKDLLKASPLAQRSILEAGPKAYPCKEGERGLGDRASLELHQRLHRKCPDCTLLSDYTSQNPPPEQGLRPLTLGDGSGAVPGALDYTSQNPRQKTGDENDAVGQNDSVRLTFPV</sequence>
<comment type="caution">
    <text evidence="3">The sequence shown here is derived from an EMBL/GenBank/DDBJ whole genome shotgun (WGS) entry which is preliminary data.</text>
</comment>
<reference evidence="3 4" key="1">
    <citation type="journal article" date="2018" name="Mol. Genet. Genomics">
        <title>The red deer Cervus elaphus genome CerEla1.0: sequencing, annotating, genes, and chromosomes.</title>
        <authorList>
            <person name="Bana N.A."/>
            <person name="Nyiri A."/>
            <person name="Nagy J."/>
            <person name="Frank K."/>
            <person name="Nagy T."/>
            <person name="Steger V."/>
            <person name="Schiller M."/>
            <person name="Lakatos P."/>
            <person name="Sugar L."/>
            <person name="Horn P."/>
            <person name="Barta E."/>
            <person name="Orosz L."/>
        </authorList>
    </citation>
    <scope>NUCLEOTIDE SEQUENCE [LARGE SCALE GENOMIC DNA]</scope>
    <source>
        <strain evidence="3">Hungarian</strain>
    </source>
</reference>
<dbReference type="SMART" id="SM00349">
    <property type="entry name" value="KRAB"/>
    <property type="match status" value="1"/>
</dbReference>
<keyword evidence="4" id="KW-1185">Reference proteome</keyword>
<dbReference type="Proteomes" id="UP000242450">
    <property type="component" value="Chromosome 4"/>
</dbReference>
<feature type="domain" description="KRAB" evidence="2">
    <location>
        <begin position="3"/>
        <end position="59"/>
    </location>
</feature>
<accession>A0A212DDT8</accession>
<dbReference type="InterPro" id="IPR001909">
    <property type="entry name" value="KRAB"/>
</dbReference>
<dbReference type="SUPFAM" id="SSF109640">
    <property type="entry name" value="KRAB domain (Kruppel-associated box)"/>
    <property type="match status" value="1"/>
</dbReference>
<dbReference type="PANTHER" id="PTHR23232">
    <property type="entry name" value="KRAB DOMAIN C2H2 ZINC FINGER"/>
    <property type="match status" value="1"/>
</dbReference>